<dbReference type="Proteomes" id="UP000319812">
    <property type="component" value="Unassembled WGS sequence"/>
</dbReference>
<evidence type="ECO:0000313" key="4">
    <source>
        <dbReference type="Proteomes" id="UP000319812"/>
    </source>
</evidence>
<protein>
    <submittedName>
        <fullName evidence="3">Putative thiamine biosynthesis protein</fullName>
    </submittedName>
</protein>
<dbReference type="AlphaFoldDB" id="A0A4Y4F5X7"/>
<dbReference type="InterPro" id="IPR015168">
    <property type="entry name" value="SsuA/THI5"/>
</dbReference>
<comment type="caution">
    <text evidence="3">The sequence shown here is derived from an EMBL/GenBank/DDBJ whole genome shotgun (WGS) entry which is preliminary data.</text>
</comment>
<sequence>MLIATLASGQPSASDEHGFPPLQTDVMVPDLNAIESGPAGTAPAGYATLPSGPAVDTPSRPIAPAIVQGPPEPIAPPPVDHLRVSLDWYPSPRHAALYVAQARDMFRHRGLRVEIATPADPEVPAKLLADSRVDLALTRQPLLHLLVDEGLPLIRVASLVSVPLDALIVSRESGIESLSQLEGKRIGHADRDGEQILLPAMLAGAKLTLDDLDTPNVHYRLEEAVREGRVDGVIGGNRHLLPRSLANDGTATRSFPIEDHGVPLHDGLILVANREELRQRRDAIRRFIAALEEATAWILEHPRDSWQLLIATEPTLDTPVNRDAWPEIRARLTLTPSALSQGRYHAFEHFLEEQGLAEGQHKVSRLAVDISAPAP</sequence>
<reference evidence="3 4" key="1">
    <citation type="submission" date="2019-06" db="EMBL/GenBank/DDBJ databases">
        <title>Whole genome shotgun sequence of Halomonas halmophila NBRC 15537.</title>
        <authorList>
            <person name="Hosoyama A."/>
            <person name="Uohara A."/>
            <person name="Ohji S."/>
            <person name="Ichikawa N."/>
        </authorList>
    </citation>
    <scope>NUCLEOTIDE SEQUENCE [LARGE SCALE GENOMIC DNA]</scope>
    <source>
        <strain evidence="3 4">NBRC 15537</strain>
    </source>
</reference>
<accession>A0A4Y4F5X7</accession>
<dbReference type="GO" id="GO:0009228">
    <property type="term" value="P:thiamine biosynthetic process"/>
    <property type="evidence" value="ECO:0007669"/>
    <property type="project" value="InterPro"/>
</dbReference>
<gene>
    <name evidence="3" type="ORF">HHA01_15050</name>
</gene>
<proteinExistence type="predicted"/>
<name>A0A4Y4F5X7_9GAMM</name>
<dbReference type="PANTHER" id="PTHR31528:SF3">
    <property type="entry name" value="THIAMINE BIOSYNTHESIS PROTEIN HI_0357-RELATED"/>
    <property type="match status" value="1"/>
</dbReference>
<dbReference type="SUPFAM" id="SSF53850">
    <property type="entry name" value="Periplasmic binding protein-like II"/>
    <property type="match status" value="1"/>
</dbReference>
<feature type="domain" description="SsuA/THI5-like" evidence="2">
    <location>
        <begin position="92"/>
        <end position="304"/>
    </location>
</feature>
<dbReference type="EMBL" id="BJOC01000019">
    <property type="protein sequence ID" value="GED22528.1"/>
    <property type="molecule type" value="Genomic_DNA"/>
</dbReference>
<dbReference type="Gene3D" id="3.40.190.10">
    <property type="entry name" value="Periplasmic binding protein-like II"/>
    <property type="match status" value="2"/>
</dbReference>
<evidence type="ECO:0000313" key="3">
    <source>
        <dbReference type="EMBL" id="GED22528.1"/>
    </source>
</evidence>
<dbReference type="PANTHER" id="PTHR31528">
    <property type="entry name" value="4-AMINO-5-HYDROXYMETHYL-2-METHYLPYRIMIDINE PHOSPHATE SYNTHASE THI11-RELATED"/>
    <property type="match status" value="1"/>
</dbReference>
<dbReference type="Pfam" id="PF09084">
    <property type="entry name" value="NMT1"/>
    <property type="match status" value="1"/>
</dbReference>
<evidence type="ECO:0000256" key="1">
    <source>
        <dbReference type="SAM" id="MobiDB-lite"/>
    </source>
</evidence>
<organism evidence="3 4">
    <name type="scientific">Halomonas halmophila</name>
    <dbReference type="NCBI Taxonomy" id="252"/>
    <lineage>
        <taxon>Bacteria</taxon>
        <taxon>Pseudomonadati</taxon>
        <taxon>Pseudomonadota</taxon>
        <taxon>Gammaproteobacteria</taxon>
        <taxon>Oceanospirillales</taxon>
        <taxon>Halomonadaceae</taxon>
        <taxon>Halomonas</taxon>
    </lineage>
</organism>
<dbReference type="InterPro" id="IPR027939">
    <property type="entry name" value="NMT1/THI5"/>
</dbReference>
<evidence type="ECO:0000259" key="2">
    <source>
        <dbReference type="Pfam" id="PF09084"/>
    </source>
</evidence>
<keyword evidence="4" id="KW-1185">Reference proteome</keyword>
<feature type="region of interest" description="Disordered" evidence="1">
    <location>
        <begin position="1"/>
        <end position="21"/>
    </location>
</feature>